<sequence>MKLKEISPKSLKKVPDTELSALHLRCHQLYGKTKEFTKDDIVKIHVWILNEMRYRGVGYLIQDNELDRKSRPLLRKEEPEVQKGPLEETDLSKLKVPPIIFIPRFLRVSGSQIYARNRSPNDIDIIVCGEEEEENG</sequence>
<proteinExistence type="predicted"/>
<evidence type="ECO:0000313" key="1">
    <source>
        <dbReference type="EMBL" id="GAH85879.1"/>
    </source>
</evidence>
<comment type="caution">
    <text evidence="1">The sequence shown here is derived from an EMBL/GenBank/DDBJ whole genome shotgun (WGS) entry which is preliminary data.</text>
</comment>
<dbReference type="AlphaFoldDB" id="X1K6J6"/>
<organism evidence="1">
    <name type="scientific">marine sediment metagenome</name>
    <dbReference type="NCBI Taxonomy" id="412755"/>
    <lineage>
        <taxon>unclassified sequences</taxon>
        <taxon>metagenomes</taxon>
        <taxon>ecological metagenomes</taxon>
    </lineage>
</organism>
<gene>
    <name evidence="1" type="ORF">S03H2_56155</name>
</gene>
<reference evidence="1" key="1">
    <citation type="journal article" date="2014" name="Front. Microbiol.">
        <title>High frequency of phylogenetically diverse reductive dehalogenase-homologous genes in deep subseafloor sedimentary metagenomes.</title>
        <authorList>
            <person name="Kawai M."/>
            <person name="Futagami T."/>
            <person name="Toyoda A."/>
            <person name="Takaki Y."/>
            <person name="Nishi S."/>
            <person name="Hori S."/>
            <person name="Arai W."/>
            <person name="Tsubouchi T."/>
            <person name="Morono Y."/>
            <person name="Uchiyama I."/>
            <person name="Ito T."/>
            <person name="Fujiyama A."/>
            <person name="Inagaki F."/>
            <person name="Takami H."/>
        </authorList>
    </citation>
    <scope>NUCLEOTIDE SEQUENCE</scope>
    <source>
        <strain evidence="1">Expedition CK06-06</strain>
    </source>
</reference>
<feature type="non-terminal residue" evidence="1">
    <location>
        <position position="136"/>
    </location>
</feature>
<dbReference type="EMBL" id="BARU01035917">
    <property type="protein sequence ID" value="GAH85879.1"/>
    <property type="molecule type" value="Genomic_DNA"/>
</dbReference>
<name>X1K6J6_9ZZZZ</name>
<protein>
    <submittedName>
        <fullName evidence="1">Uncharacterized protein</fullName>
    </submittedName>
</protein>
<accession>X1K6J6</accession>